<dbReference type="SUPFAM" id="SSF110738">
    <property type="entry name" value="Glycerate kinase I"/>
    <property type="match status" value="1"/>
</dbReference>
<name>A0A7V4TG80_9BACT</name>
<dbReference type="PIRSF" id="PIRSF006078">
    <property type="entry name" value="GlxK"/>
    <property type="match status" value="1"/>
</dbReference>
<evidence type="ECO:0000256" key="1">
    <source>
        <dbReference type="ARBA" id="ARBA00006284"/>
    </source>
</evidence>
<dbReference type="EMBL" id="DTIY01000032">
    <property type="protein sequence ID" value="HGY39181.1"/>
    <property type="molecule type" value="Genomic_DNA"/>
</dbReference>
<dbReference type="Gene3D" id="3.90.1510.10">
    <property type="entry name" value="Glycerate kinase, domain 2"/>
    <property type="match status" value="1"/>
</dbReference>
<organism evidence="5">
    <name type="scientific">Candidatus Caldatribacterium saccharofermentans</name>
    <dbReference type="NCBI Taxonomy" id="1454753"/>
    <lineage>
        <taxon>Bacteria</taxon>
        <taxon>Pseudomonadati</taxon>
        <taxon>Atribacterota</taxon>
        <taxon>Atribacteria</taxon>
        <taxon>Atribacterales</taxon>
        <taxon>Candidatus Caldatribacteriaceae</taxon>
        <taxon>Candidatus Caldatribacterium</taxon>
    </lineage>
</organism>
<dbReference type="GO" id="GO:0008887">
    <property type="term" value="F:glycerate kinase activity"/>
    <property type="evidence" value="ECO:0007669"/>
    <property type="project" value="UniProtKB-UniRule"/>
</dbReference>
<dbReference type="InterPro" id="IPR018193">
    <property type="entry name" value="Glyc_kinase_flavodox-like_fold"/>
</dbReference>
<accession>A0A7V4TG80</accession>
<comment type="caution">
    <text evidence="5">The sequence shown here is derived from an EMBL/GenBank/DDBJ whole genome shotgun (WGS) entry which is preliminary data.</text>
</comment>
<dbReference type="NCBIfam" id="TIGR00045">
    <property type="entry name" value="glycerate kinase"/>
    <property type="match status" value="1"/>
</dbReference>
<evidence type="ECO:0000256" key="4">
    <source>
        <dbReference type="PIRNR" id="PIRNR006078"/>
    </source>
</evidence>
<evidence type="ECO:0000313" key="5">
    <source>
        <dbReference type="EMBL" id="HGY39181.1"/>
    </source>
</evidence>
<comment type="similarity">
    <text evidence="1 4">Belongs to the glycerate kinase type-1 family.</text>
</comment>
<dbReference type="PANTHER" id="PTHR21599">
    <property type="entry name" value="GLYCERATE KINASE"/>
    <property type="match status" value="1"/>
</dbReference>
<evidence type="ECO:0000256" key="3">
    <source>
        <dbReference type="ARBA" id="ARBA00022777"/>
    </source>
</evidence>
<dbReference type="InterPro" id="IPR004381">
    <property type="entry name" value="Glycerate_kinase"/>
</dbReference>
<keyword evidence="2 4" id="KW-0808">Transferase</keyword>
<keyword evidence="3 4" id="KW-0418">Kinase</keyword>
<dbReference type="PANTHER" id="PTHR21599:SF0">
    <property type="entry name" value="GLYCERATE KINASE"/>
    <property type="match status" value="1"/>
</dbReference>
<evidence type="ECO:0000256" key="2">
    <source>
        <dbReference type="ARBA" id="ARBA00022679"/>
    </source>
</evidence>
<dbReference type="InterPro" id="IPR036129">
    <property type="entry name" value="Glycerate_kinase_sf"/>
</dbReference>
<dbReference type="Gene3D" id="3.40.50.10350">
    <property type="entry name" value="Glycerate kinase, domain 1"/>
    <property type="match status" value="1"/>
</dbReference>
<dbReference type="AlphaFoldDB" id="A0A7V4TG80"/>
<dbReference type="InterPro" id="IPR018197">
    <property type="entry name" value="Glycerate_kinase_RE-like"/>
</dbReference>
<reference evidence="5" key="1">
    <citation type="journal article" date="2020" name="mSystems">
        <title>Genome- and Community-Level Interaction Insights into Carbon Utilization and Element Cycling Functions of Hydrothermarchaeota in Hydrothermal Sediment.</title>
        <authorList>
            <person name="Zhou Z."/>
            <person name="Liu Y."/>
            <person name="Xu W."/>
            <person name="Pan J."/>
            <person name="Luo Z.H."/>
            <person name="Li M."/>
        </authorList>
    </citation>
    <scope>NUCLEOTIDE SEQUENCE [LARGE SCALE GENOMIC DNA]</scope>
    <source>
        <strain evidence="5">SpSt-82</strain>
    </source>
</reference>
<protein>
    <submittedName>
        <fullName evidence="5">Glycerate kinase</fullName>
    </submittedName>
</protein>
<gene>
    <name evidence="5" type="ORF">ENW11_05175</name>
</gene>
<dbReference type="Pfam" id="PF02595">
    <property type="entry name" value="Gly_kinase"/>
    <property type="match status" value="1"/>
</dbReference>
<sequence>MIILACPDSFKGSLQSWEASTAIRKGFEKVGGFQVLEKPLADGGEGTVKVVTLARGGTILIREVTGPLGEKVQAEVGLLPDGTCVLELAQAAGLSLVPKERRNPRFTTTYGVGELIRDAFQRGCKRIVLGVGGSATCDGGMGALQALGVRFLDRHGTELLGIGDNLLKIARIDTSQLVRPPQGTKLIIACDVRNPLYGPQGAAYVYAPQKGAGPEDVALLDEGLRHWARLIWEHLGVSVDDLPGGGAAGGIVAGLFAFLGAKVVSGIRLIIELTGLDRAVEEADIVISGEGKVDRQTFFGKTVYGVLELCRRFHKPLFILAGKVEWEEVIPLPEEVAGLFSIVNGPMAEEEAIKEAPQLLEWVSFSLARTLKKFS</sequence>
<proteinExistence type="inferred from homology"/>
<dbReference type="GO" id="GO:0031388">
    <property type="term" value="P:organic acid phosphorylation"/>
    <property type="evidence" value="ECO:0007669"/>
    <property type="project" value="UniProtKB-UniRule"/>
</dbReference>